<comment type="caution">
    <text evidence="1">The sequence shown here is derived from an EMBL/GenBank/DDBJ whole genome shotgun (WGS) entry which is preliminary data.</text>
</comment>
<dbReference type="Proteomes" id="UP000309997">
    <property type="component" value="Unassembled WGS sequence"/>
</dbReference>
<protein>
    <submittedName>
        <fullName evidence="1">Uncharacterized protein</fullName>
    </submittedName>
</protein>
<gene>
    <name evidence="1" type="ORF">D5086_029529</name>
</gene>
<sequence length="79" mass="9026">MELKKGVETGGVDEEKWVYDSSVDHKGRVPLRASTGVWKATLFIIESHEKKKKSMSQKRVRDQKPYGTVVVSFVLVYDL</sequence>
<accession>A0ACC4ATS3</accession>
<keyword evidence="2" id="KW-1185">Reference proteome</keyword>
<dbReference type="EMBL" id="RCHU02000016">
    <property type="protein sequence ID" value="KAL3569639.1"/>
    <property type="molecule type" value="Genomic_DNA"/>
</dbReference>
<organism evidence="1 2">
    <name type="scientific">Populus alba</name>
    <name type="common">White poplar</name>
    <dbReference type="NCBI Taxonomy" id="43335"/>
    <lineage>
        <taxon>Eukaryota</taxon>
        <taxon>Viridiplantae</taxon>
        <taxon>Streptophyta</taxon>
        <taxon>Embryophyta</taxon>
        <taxon>Tracheophyta</taxon>
        <taxon>Spermatophyta</taxon>
        <taxon>Magnoliopsida</taxon>
        <taxon>eudicotyledons</taxon>
        <taxon>Gunneridae</taxon>
        <taxon>Pentapetalae</taxon>
        <taxon>rosids</taxon>
        <taxon>fabids</taxon>
        <taxon>Malpighiales</taxon>
        <taxon>Salicaceae</taxon>
        <taxon>Saliceae</taxon>
        <taxon>Populus</taxon>
    </lineage>
</organism>
<reference evidence="1 2" key="1">
    <citation type="journal article" date="2024" name="Plant Biotechnol. J.">
        <title>Genome and CRISPR/Cas9 system of a widespread forest tree (Populus alba) in the world.</title>
        <authorList>
            <person name="Liu Y.J."/>
            <person name="Jiang P.F."/>
            <person name="Han X.M."/>
            <person name="Li X.Y."/>
            <person name="Wang H.M."/>
            <person name="Wang Y.J."/>
            <person name="Wang X.X."/>
            <person name="Zeng Q.Y."/>
        </authorList>
    </citation>
    <scope>NUCLEOTIDE SEQUENCE [LARGE SCALE GENOMIC DNA]</scope>
    <source>
        <strain evidence="2">cv. PAL-ZL1</strain>
    </source>
</reference>
<evidence type="ECO:0000313" key="2">
    <source>
        <dbReference type="Proteomes" id="UP000309997"/>
    </source>
</evidence>
<evidence type="ECO:0000313" key="1">
    <source>
        <dbReference type="EMBL" id="KAL3569639.1"/>
    </source>
</evidence>
<name>A0ACC4ATS3_POPAL</name>
<proteinExistence type="predicted"/>